<evidence type="ECO:0000256" key="1">
    <source>
        <dbReference type="SAM" id="Phobius"/>
    </source>
</evidence>
<evidence type="ECO:0000313" key="2">
    <source>
        <dbReference type="EMBL" id="TMV11717.1"/>
    </source>
</evidence>
<protein>
    <submittedName>
        <fullName evidence="2">AzlD domain-containing protein</fullName>
    </submittedName>
</protein>
<accession>A0ABY2X8I5</accession>
<dbReference type="Pfam" id="PF05437">
    <property type="entry name" value="AzlD"/>
    <property type="match status" value="1"/>
</dbReference>
<keyword evidence="1" id="KW-0472">Membrane</keyword>
<proteinExistence type="predicted"/>
<evidence type="ECO:0000313" key="3">
    <source>
        <dbReference type="Proteomes" id="UP001191082"/>
    </source>
</evidence>
<dbReference type="EMBL" id="VCPC01000003">
    <property type="protein sequence ID" value="TMV11717.1"/>
    <property type="molecule type" value="Genomic_DNA"/>
</dbReference>
<keyword evidence="3" id="KW-1185">Reference proteome</keyword>
<keyword evidence="1" id="KW-0812">Transmembrane</keyword>
<dbReference type="InterPro" id="IPR008407">
    <property type="entry name" value="Brnchd-chn_aa_trnsp_AzlD"/>
</dbReference>
<keyword evidence="1" id="KW-1133">Transmembrane helix</keyword>
<organism evidence="2 3">
    <name type="scientific">Arenibacterium halophilum</name>
    <dbReference type="NCBI Taxonomy" id="2583821"/>
    <lineage>
        <taxon>Bacteria</taxon>
        <taxon>Pseudomonadati</taxon>
        <taxon>Pseudomonadota</taxon>
        <taxon>Alphaproteobacteria</taxon>
        <taxon>Rhodobacterales</taxon>
        <taxon>Paracoccaceae</taxon>
        <taxon>Arenibacterium</taxon>
    </lineage>
</organism>
<feature type="transmembrane region" description="Helical" evidence="1">
    <location>
        <begin position="48"/>
        <end position="69"/>
    </location>
</feature>
<comment type="caution">
    <text evidence="2">The sequence shown here is derived from an EMBL/GenBank/DDBJ whole genome shotgun (WGS) entry which is preliminary data.</text>
</comment>
<sequence>MTNAGVPFDPATVWTVIIGLALGSFALRFIFIGMVGSRAMPEWVLRHLRYTAVAVLPALVTPLVIWPAATGGVMDTPRMAAAAVTLAVGYLVKNVLAAIFSGAATLYLLLFLLGG</sequence>
<gene>
    <name evidence="2" type="ORF">FGK64_15720</name>
</gene>
<dbReference type="Proteomes" id="UP001191082">
    <property type="component" value="Unassembled WGS sequence"/>
</dbReference>
<reference evidence="2 3" key="1">
    <citation type="submission" date="2019-05" db="EMBL/GenBank/DDBJ databases">
        <title>Marivita sp. nov. isolated from sea sediment.</title>
        <authorList>
            <person name="Kim W."/>
        </authorList>
    </citation>
    <scope>NUCLEOTIDE SEQUENCE [LARGE SCALE GENOMIC DNA]</scope>
    <source>
        <strain evidence="2 3">CAU 1492</strain>
    </source>
</reference>
<feature type="transmembrane region" description="Helical" evidence="1">
    <location>
        <begin position="95"/>
        <end position="113"/>
    </location>
</feature>
<name>A0ABY2X8I5_9RHOB</name>
<dbReference type="RefSeq" id="WP_138864780.1">
    <property type="nucleotide sequence ID" value="NZ_VCPC01000003.1"/>
</dbReference>
<feature type="transmembrane region" description="Helical" evidence="1">
    <location>
        <begin position="12"/>
        <end position="36"/>
    </location>
</feature>